<evidence type="ECO:0000313" key="4">
    <source>
        <dbReference type="Proteomes" id="UP000526233"/>
    </source>
</evidence>
<sequence length="458" mass="51680">MNPIRALANAAARRLDVMFPGFFATAKHNHYADFGYPEFISFDMLYGMYCRNGVGAAGVDKTILKTWQDAPFLQEKQRDGSQGQSAEETKVEKEIRERFTDLRVWSRIAEADRRSLVGRYGGLILRLADSKTFSEPVDTVPGGIMGLVEVVPAWEGQLQVSKWDTDETSQTYGQPLMYQFNEASVGDNTGNQPRQFQLHPDRVVIWSRDGTMDCKSLLEPGYNDLLTLEKISGAGGEGFWKNAKSAPVLEVDPEAKIDEMAKAMGIPVEELADKMNEQVEDWQKGFDKLLMIQGMQAKSLSVTLPSPEHFFAIALQSFAASISMPVKILVGSQTGERASTEDANEWAQTNMSRRNNTVRPNIMDFVNRLERFKILPEKDWYLDWSDLTEASMSEKIDRVTKMADANQKMGNTEWIFTPEEMREVVGKEPLTDDQRYRDEDDDNVDPVTGLPANPEIED</sequence>
<feature type="domain" description="Anti-CBASS protein Acb1-like N-terminal" evidence="2">
    <location>
        <begin position="83"/>
        <end position="407"/>
    </location>
</feature>
<dbReference type="AlphaFoldDB" id="A0A7Y3T3S5"/>
<dbReference type="Pfam" id="PF06381">
    <property type="entry name" value="Phage_portal_3"/>
    <property type="match status" value="1"/>
</dbReference>
<gene>
    <name evidence="3" type="ORF">EHE22_08900</name>
</gene>
<protein>
    <submittedName>
        <fullName evidence="3">DUF1073 domain-containing protein</fullName>
    </submittedName>
</protein>
<feature type="compositionally biased region" description="Basic and acidic residues" evidence="1">
    <location>
        <begin position="422"/>
        <end position="438"/>
    </location>
</feature>
<evidence type="ECO:0000256" key="1">
    <source>
        <dbReference type="SAM" id="MobiDB-lite"/>
    </source>
</evidence>
<comment type="caution">
    <text evidence="3">The sequence shown here is derived from an EMBL/GenBank/DDBJ whole genome shotgun (WGS) entry which is preliminary data.</text>
</comment>
<dbReference type="EMBL" id="PKQI01000002">
    <property type="protein sequence ID" value="NNV20541.1"/>
    <property type="molecule type" value="Genomic_DNA"/>
</dbReference>
<dbReference type="RefSeq" id="WP_171379859.1">
    <property type="nucleotide sequence ID" value="NZ_PKQI01000002.1"/>
</dbReference>
<feature type="region of interest" description="Disordered" evidence="1">
    <location>
        <begin position="422"/>
        <end position="458"/>
    </location>
</feature>
<accession>A0A7Y3T3S5</accession>
<evidence type="ECO:0000313" key="3">
    <source>
        <dbReference type="EMBL" id="NNV20541.1"/>
    </source>
</evidence>
<reference evidence="3 4" key="1">
    <citation type="submission" date="2018-11" db="EMBL/GenBank/DDBJ databases">
        <title>Genome sequencing and analysis.</title>
        <authorList>
            <person name="Huang Y.-T."/>
        </authorList>
    </citation>
    <scope>NUCLEOTIDE SEQUENCE [LARGE SCALE GENOMIC DNA]</scope>
    <source>
        <strain evidence="3 4">SHIN</strain>
    </source>
</reference>
<evidence type="ECO:0000259" key="2">
    <source>
        <dbReference type="Pfam" id="PF06381"/>
    </source>
</evidence>
<proteinExistence type="predicted"/>
<organism evidence="3 4">
    <name type="scientific">Brucella pseudogrignonensis</name>
    <dbReference type="NCBI Taxonomy" id="419475"/>
    <lineage>
        <taxon>Bacteria</taxon>
        <taxon>Pseudomonadati</taxon>
        <taxon>Pseudomonadota</taxon>
        <taxon>Alphaproteobacteria</taxon>
        <taxon>Hyphomicrobiales</taxon>
        <taxon>Brucellaceae</taxon>
        <taxon>Brucella/Ochrobactrum group</taxon>
        <taxon>Brucella</taxon>
    </lineage>
</organism>
<name>A0A7Y3T3S5_9HYPH</name>
<dbReference type="InterPro" id="IPR024459">
    <property type="entry name" value="Acb1-like_N"/>
</dbReference>
<dbReference type="Proteomes" id="UP000526233">
    <property type="component" value="Unassembled WGS sequence"/>
</dbReference>